<reference evidence="1" key="2">
    <citation type="journal article" date="2015" name="Fish Shellfish Immunol.">
        <title>Early steps in the European eel (Anguilla anguilla)-Vibrio vulnificus interaction in the gills: Role of the RtxA13 toxin.</title>
        <authorList>
            <person name="Callol A."/>
            <person name="Pajuelo D."/>
            <person name="Ebbesson L."/>
            <person name="Teles M."/>
            <person name="MacKenzie S."/>
            <person name="Amaro C."/>
        </authorList>
    </citation>
    <scope>NUCLEOTIDE SEQUENCE</scope>
</reference>
<evidence type="ECO:0000313" key="1">
    <source>
        <dbReference type="EMBL" id="JAH62882.1"/>
    </source>
</evidence>
<organism evidence="1">
    <name type="scientific">Anguilla anguilla</name>
    <name type="common">European freshwater eel</name>
    <name type="synonym">Muraena anguilla</name>
    <dbReference type="NCBI Taxonomy" id="7936"/>
    <lineage>
        <taxon>Eukaryota</taxon>
        <taxon>Metazoa</taxon>
        <taxon>Chordata</taxon>
        <taxon>Craniata</taxon>
        <taxon>Vertebrata</taxon>
        <taxon>Euteleostomi</taxon>
        <taxon>Actinopterygii</taxon>
        <taxon>Neopterygii</taxon>
        <taxon>Teleostei</taxon>
        <taxon>Anguilliformes</taxon>
        <taxon>Anguillidae</taxon>
        <taxon>Anguilla</taxon>
    </lineage>
</organism>
<sequence>MKFFSQSFNFMIPVCILYTFLTNHCL</sequence>
<dbReference type="AlphaFoldDB" id="A0A0E9UAY8"/>
<proteinExistence type="predicted"/>
<protein>
    <submittedName>
        <fullName evidence="1">Uncharacterized protein</fullName>
    </submittedName>
</protein>
<accession>A0A0E9UAY8</accession>
<dbReference type="EMBL" id="GBXM01045695">
    <property type="protein sequence ID" value="JAH62882.1"/>
    <property type="molecule type" value="Transcribed_RNA"/>
</dbReference>
<name>A0A0E9UAY8_ANGAN</name>
<reference evidence="1" key="1">
    <citation type="submission" date="2014-11" db="EMBL/GenBank/DDBJ databases">
        <authorList>
            <person name="Amaro Gonzalez C."/>
        </authorList>
    </citation>
    <scope>NUCLEOTIDE SEQUENCE</scope>
</reference>